<feature type="compositionally biased region" description="Basic and acidic residues" evidence="1">
    <location>
        <begin position="117"/>
        <end position="132"/>
    </location>
</feature>
<evidence type="ECO:0000259" key="2">
    <source>
        <dbReference type="PROSITE" id="PS51900"/>
    </source>
</evidence>
<gene>
    <name evidence="3" type="ORF">UFOPK3564_00372</name>
</gene>
<dbReference type="AlphaFoldDB" id="A0A6J7FPA6"/>
<dbReference type="InterPro" id="IPR044068">
    <property type="entry name" value="CB"/>
</dbReference>
<protein>
    <submittedName>
        <fullName evidence="3">Unannotated protein</fullName>
    </submittedName>
</protein>
<organism evidence="3">
    <name type="scientific">freshwater metagenome</name>
    <dbReference type="NCBI Taxonomy" id="449393"/>
    <lineage>
        <taxon>unclassified sequences</taxon>
        <taxon>metagenomes</taxon>
        <taxon>ecological metagenomes</taxon>
    </lineage>
</organism>
<evidence type="ECO:0000313" key="3">
    <source>
        <dbReference type="EMBL" id="CAB4897301.1"/>
    </source>
</evidence>
<feature type="domain" description="Core-binding (CB)" evidence="2">
    <location>
        <begin position="25"/>
        <end position="98"/>
    </location>
</feature>
<reference evidence="3" key="1">
    <citation type="submission" date="2020-05" db="EMBL/GenBank/DDBJ databases">
        <authorList>
            <person name="Chiriac C."/>
            <person name="Salcher M."/>
            <person name="Ghai R."/>
            <person name="Kavagutti S V."/>
        </authorList>
    </citation>
    <scope>NUCLEOTIDE SEQUENCE</scope>
</reference>
<dbReference type="EMBL" id="CAFBMK010000012">
    <property type="protein sequence ID" value="CAB4897301.1"/>
    <property type="molecule type" value="Genomic_DNA"/>
</dbReference>
<sequence length="146" mass="15809">MLDPTTPRTAPAVQLQLHPADHQHASLLGSVDAWAHTLRSDHTRRAYLGPVLRLLEHPAGFSPAGLEALRDHMLEAGRQARTVHRAMGAVIACSAWLSTHGHLPASTPPALQAVPRPQRDPSSRRSEPRRTEQLALPWPASPPPAG</sequence>
<feature type="region of interest" description="Disordered" evidence="1">
    <location>
        <begin position="102"/>
        <end position="146"/>
    </location>
</feature>
<name>A0A6J7FPA6_9ZZZZ</name>
<evidence type="ECO:0000256" key="1">
    <source>
        <dbReference type="SAM" id="MobiDB-lite"/>
    </source>
</evidence>
<dbReference type="PROSITE" id="PS51900">
    <property type="entry name" value="CB"/>
    <property type="match status" value="1"/>
</dbReference>
<proteinExistence type="predicted"/>
<accession>A0A6J7FPA6</accession>